<dbReference type="PANTHER" id="PTHR30578">
    <property type="entry name" value="ELECTRON TRANSPORT COMPLEX PROTEIN RNFD"/>
    <property type="match status" value="1"/>
</dbReference>
<sequence>MSATDTAPNERLRSALQWVLLACVPGVLVLLWLHGWGTLFNLLLSAGAALATEAALLKLQQRPLAVELGDGSALVSATLLALALPAYAPWWLPVVAAVSAIAFGKQLYGGIGKNPFNPAMLGYAVVLIAFPTYMTHWPAPQPLGLGDSLQAVFGNAVQPDAWSQATVLDTLRNNRSLTIDELFAGHPAFGSLAGRGSEWASLGFLLGGLLLIQRKIISWHAPVGMLASLLVISLLCWNGSGSDSHGSPLLHLLAGSTMLAAFFIITEPVSGPKSPLARLMFGVGVGVLVYLIRIWGKYPDGTAFAVLLMNLCVPALERWAERRQAVAP</sequence>
<evidence type="ECO:0000256" key="8">
    <source>
        <dbReference type="ARBA" id="ARBA00022989"/>
    </source>
</evidence>
<gene>
    <name evidence="10" type="primary">rnfD</name>
    <name evidence="11" type="ORF">M5G11_14940</name>
</gene>
<comment type="similarity">
    <text evidence="10">Belongs to the NqrB/RnfD family.</text>
</comment>
<dbReference type="PANTHER" id="PTHR30578:SF0">
    <property type="entry name" value="ION-TRANSLOCATING OXIDOREDUCTASE COMPLEX SUBUNIT D"/>
    <property type="match status" value="1"/>
</dbReference>
<evidence type="ECO:0000256" key="5">
    <source>
        <dbReference type="ARBA" id="ARBA00022692"/>
    </source>
</evidence>
<dbReference type="NCBIfam" id="TIGR01946">
    <property type="entry name" value="rnfD"/>
    <property type="match status" value="1"/>
</dbReference>
<dbReference type="RefSeq" id="WP_273913389.1">
    <property type="nucleotide sequence ID" value="NZ_JAMDGX010000082.1"/>
</dbReference>
<proteinExistence type="inferred from homology"/>
<keyword evidence="12" id="KW-1185">Reference proteome</keyword>
<comment type="caution">
    <text evidence="11">The sequence shown here is derived from an EMBL/GenBank/DDBJ whole genome shotgun (WGS) entry which is preliminary data.</text>
</comment>
<dbReference type="HAMAP" id="MF_00462">
    <property type="entry name" value="RsxD_RnfD"/>
    <property type="match status" value="1"/>
</dbReference>
<keyword evidence="8 10" id="KW-1133">Transmembrane helix</keyword>
<keyword evidence="7 10" id="KW-0249">Electron transport</keyword>
<evidence type="ECO:0000256" key="10">
    <source>
        <dbReference type="HAMAP-Rule" id="MF_00462"/>
    </source>
</evidence>
<comment type="subunit">
    <text evidence="10">The complex is composed of six subunits: RnfA, RnfB, RnfC, RnfD, RnfE and RnfG.</text>
</comment>
<comment type="subcellular location">
    <subcellularLocation>
        <location evidence="10">Cell inner membrane</location>
        <topology evidence="10">Multi-pass membrane protein</topology>
    </subcellularLocation>
</comment>
<comment type="function">
    <text evidence="10">Part of a membrane-bound complex that couples electron transfer with translocation of ions across the membrane.</text>
</comment>
<feature type="transmembrane region" description="Helical" evidence="10">
    <location>
        <begin position="12"/>
        <end position="33"/>
    </location>
</feature>
<reference evidence="11 12" key="1">
    <citation type="submission" date="2022-05" db="EMBL/GenBank/DDBJ databases">
        <title>Novel Pseudomonas spp. Isolated from a Rainbow Trout Aquaculture Facility.</title>
        <authorList>
            <person name="Testerman T."/>
            <person name="Graf J."/>
        </authorList>
    </citation>
    <scope>NUCLEOTIDE SEQUENCE [LARGE SCALE GENOMIC DNA]</scope>
    <source>
        <strain evidence="11 12">ID681</strain>
    </source>
</reference>
<evidence type="ECO:0000313" key="11">
    <source>
        <dbReference type="EMBL" id="MDD0991836.1"/>
    </source>
</evidence>
<feature type="modified residue" description="FMN phosphoryl threonine" evidence="10">
    <location>
        <position position="166"/>
    </location>
</feature>
<keyword evidence="4 10" id="KW-0288">FMN</keyword>
<keyword evidence="6 10" id="KW-1278">Translocase</keyword>
<feature type="transmembrane region" description="Helical" evidence="10">
    <location>
        <begin position="39"/>
        <end position="57"/>
    </location>
</feature>
<dbReference type="EC" id="7.-.-.-" evidence="10"/>
<evidence type="ECO:0000256" key="9">
    <source>
        <dbReference type="ARBA" id="ARBA00023136"/>
    </source>
</evidence>
<feature type="transmembrane region" description="Helical" evidence="10">
    <location>
        <begin position="219"/>
        <end position="240"/>
    </location>
</feature>
<keyword evidence="3 10" id="KW-0285">Flavoprotein</keyword>
<accession>A0ABT5NUK9</accession>
<evidence type="ECO:0000256" key="4">
    <source>
        <dbReference type="ARBA" id="ARBA00022643"/>
    </source>
</evidence>
<feature type="transmembrane region" description="Helical" evidence="10">
    <location>
        <begin position="246"/>
        <end position="265"/>
    </location>
</feature>
<evidence type="ECO:0000256" key="7">
    <source>
        <dbReference type="ARBA" id="ARBA00022982"/>
    </source>
</evidence>
<feature type="transmembrane region" description="Helical" evidence="10">
    <location>
        <begin position="120"/>
        <end position="139"/>
    </location>
</feature>
<evidence type="ECO:0000256" key="3">
    <source>
        <dbReference type="ARBA" id="ARBA00022630"/>
    </source>
</evidence>
<keyword evidence="10" id="KW-1003">Cell membrane</keyword>
<dbReference type="EMBL" id="JAMDGY010000039">
    <property type="protein sequence ID" value="MDD0991836.1"/>
    <property type="molecule type" value="Genomic_DNA"/>
</dbReference>
<organism evidence="11 12">
    <name type="scientific">Pseudomonas fontis</name>
    <dbReference type="NCBI Taxonomy" id="2942633"/>
    <lineage>
        <taxon>Bacteria</taxon>
        <taxon>Pseudomonadati</taxon>
        <taxon>Pseudomonadota</taxon>
        <taxon>Gammaproteobacteria</taxon>
        <taxon>Pseudomonadales</taxon>
        <taxon>Pseudomonadaceae</taxon>
        <taxon>Pseudomonas</taxon>
    </lineage>
</organism>
<dbReference type="Proteomes" id="UP001148203">
    <property type="component" value="Unassembled WGS sequence"/>
</dbReference>
<evidence type="ECO:0000256" key="1">
    <source>
        <dbReference type="ARBA" id="ARBA00022448"/>
    </source>
</evidence>
<evidence type="ECO:0000256" key="2">
    <source>
        <dbReference type="ARBA" id="ARBA00022553"/>
    </source>
</evidence>
<keyword evidence="5 10" id="KW-0812">Transmembrane</keyword>
<evidence type="ECO:0000256" key="6">
    <source>
        <dbReference type="ARBA" id="ARBA00022967"/>
    </source>
</evidence>
<dbReference type="InterPro" id="IPR011303">
    <property type="entry name" value="RnfD_bac"/>
</dbReference>
<comment type="cofactor">
    <cofactor evidence="10">
        <name>FMN</name>
        <dbReference type="ChEBI" id="CHEBI:58210"/>
    </cofactor>
</comment>
<feature type="transmembrane region" description="Helical" evidence="10">
    <location>
        <begin position="64"/>
        <end position="84"/>
    </location>
</feature>
<keyword evidence="10" id="KW-0997">Cell inner membrane</keyword>
<keyword evidence="2 10" id="KW-0597">Phosphoprotein</keyword>
<name>A0ABT5NUK9_9PSED</name>
<feature type="transmembrane region" description="Helical" evidence="10">
    <location>
        <begin position="277"/>
        <end position="296"/>
    </location>
</feature>
<dbReference type="Pfam" id="PF03116">
    <property type="entry name" value="NQR2_RnfD_RnfE"/>
    <property type="match status" value="1"/>
</dbReference>
<dbReference type="InterPro" id="IPR004338">
    <property type="entry name" value="NqrB/RnfD"/>
</dbReference>
<evidence type="ECO:0000313" key="12">
    <source>
        <dbReference type="Proteomes" id="UP001148203"/>
    </source>
</evidence>
<keyword evidence="9 10" id="KW-0472">Membrane</keyword>
<keyword evidence="1 10" id="KW-0813">Transport</keyword>
<protein>
    <recommendedName>
        <fullName evidence="10">Ion-translocating oxidoreductase complex subunit D</fullName>
        <ecNumber evidence="10">7.-.-.-</ecNumber>
    </recommendedName>
    <alternativeName>
        <fullName evidence="10">Rnf electron transport complex subunit D</fullName>
    </alternativeName>
</protein>